<sequence length="151" mass="17003">MNLVNNLKNKALELKNIKHYELVFVVVLILYLLSNVSTPYDLAPHINNAYMYISLIAIFILILLNSNPLIAIFFAFVALIFLHRSNKVDHRVMAPSTSNKTAAMNDLNSDLNIKTLEEEIVGAIDRQPDNIINQNTYHPVLCDSHNASNIG</sequence>
<protein>
    <submittedName>
        <fullName evidence="2">Uncharacterized protein</fullName>
    </submittedName>
</protein>
<keyword evidence="1" id="KW-0812">Transmembrane</keyword>
<name>A0A6C0E159_9ZZZZ</name>
<feature type="transmembrane region" description="Helical" evidence="1">
    <location>
        <begin position="20"/>
        <end position="37"/>
    </location>
</feature>
<feature type="transmembrane region" description="Helical" evidence="1">
    <location>
        <begin position="49"/>
        <end position="82"/>
    </location>
</feature>
<proteinExistence type="predicted"/>
<reference evidence="2" key="1">
    <citation type="journal article" date="2020" name="Nature">
        <title>Giant virus diversity and host interactions through global metagenomics.</title>
        <authorList>
            <person name="Schulz F."/>
            <person name="Roux S."/>
            <person name="Paez-Espino D."/>
            <person name="Jungbluth S."/>
            <person name="Walsh D.A."/>
            <person name="Denef V.J."/>
            <person name="McMahon K.D."/>
            <person name="Konstantinidis K.T."/>
            <person name="Eloe-Fadrosh E.A."/>
            <person name="Kyrpides N.C."/>
            <person name="Woyke T."/>
        </authorList>
    </citation>
    <scope>NUCLEOTIDE SEQUENCE</scope>
    <source>
        <strain evidence="2">GVMAG-M-3300023174-75</strain>
    </source>
</reference>
<evidence type="ECO:0000256" key="1">
    <source>
        <dbReference type="SAM" id="Phobius"/>
    </source>
</evidence>
<organism evidence="2">
    <name type="scientific">viral metagenome</name>
    <dbReference type="NCBI Taxonomy" id="1070528"/>
    <lineage>
        <taxon>unclassified sequences</taxon>
        <taxon>metagenomes</taxon>
        <taxon>organismal metagenomes</taxon>
    </lineage>
</organism>
<keyword evidence="1" id="KW-0472">Membrane</keyword>
<dbReference type="EMBL" id="MN739686">
    <property type="protein sequence ID" value="QHT21165.1"/>
    <property type="molecule type" value="Genomic_DNA"/>
</dbReference>
<keyword evidence="1" id="KW-1133">Transmembrane helix</keyword>
<dbReference type="AlphaFoldDB" id="A0A6C0E159"/>
<evidence type="ECO:0000313" key="2">
    <source>
        <dbReference type="EMBL" id="QHT21165.1"/>
    </source>
</evidence>
<accession>A0A6C0E159</accession>